<name>A0ACB5TT22_CANBO</name>
<organism evidence="1 2">
    <name type="scientific">Candida boidinii</name>
    <name type="common">Yeast</name>
    <dbReference type="NCBI Taxonomy" id="5477"/>
    <lineage>
        <taxon>Eukaryota</taxon>
        <taxon>Fungi</taxon>
        <taxon>Dikarya</taxon>
        <taxon>Ascomycota</taxon>
        <taxon>Saccharomycotina</taxon>
        <taxon>Pichiomycetes</taxon>
        <taxon>Pichiales</taxon>
        <taxon>Pichiaceae</taxon>
        <taxon>Ogataea</taxon>
        <taxon>Ogataea/Candida clade</taxon>
    </lineage>
</organism>
<evidence type="ECO:0000313" key="1">
    <source>
        <dbReference type="EMBL" id="GME94236.1"/>
    </source>
</evidence>
<protein>
    <submittedName>
        <fullName evidence="1">Unnamed protein product</fullName>
    </submittedName>
</protein>
<keyword evidence="2" id="KW-1185">Reference proteome</keyword>
<gene>
    <name evidence="1" type="ORF">Cboi01_000344600</name>
</gene>
<sequence>MDPKMMPDFRSGSSFSSSSSSFYLDQIHDSDIEFEKQLLKDPYDLKSWLAYIDHKQNETGNNLTDVALKQGTFSVLRRATNSLYGSYKLWNLYLTYRLQLIDEQIEKTNLDSNSNSNDLININFDLINDTVQEFKRAELTMNKYPKFWELYLNFIIKYKGIITIQFILEQFDTCFQRLTILQHEIIWPIYLNFADQIEGEIAFEIWFRFFEFKSNVYKYVVINKKEMSIEKNNQNENENDDQDEKIIVDNDFDLILDKLTEYISNSNELKKISKLFNKILNNNEILLKFSKSEVSIYINFLEILINFNPKMIINEIQFNKFINYYINQIILKFPDQFGKFIIKLSTYYIKRKNLLKIRPIFENGLNNCHTIKDFTLIFDSYLEFEDLWINKLSDYITFIEEDNNDKTDKESFKDKNWLKIFKNFNNNEINNIFEFSIERFENLMKRRELLINDVLLRQNKNNVETWLNRIKLFDINTQYKEILKTFSDALIIIDINKIESEKNLVKLWIEYANIYNHFKNFENVRKIYKLAINVPFKNPENLIDIILNWYEFELSIDEFDNCLKIFEDLLDHNNNINNNKKFKINEINYKDENISSQIRIIKSLRLWNSYLDFIESGGEIIKVCEIYDKILELKIATPLTIINYCDFLENNKYFNKMFKIYEKSVNIFKIYLNNV</sequence>
<reference evidence="1" key="1">
    <citation type="submission" date="2023-04" db="EMBL/GenBank/DDBJ databases">
        <title>Candida boidinii NBRC 1967.</title>
        <authorList>
            <person name="Ichikawa N."/>
            <person name="Sato H."/>
            <person name="Tonouchi N."/>
        </authorList>
    </citation>
    <scope>NUCLEOTIDE SEQUENCE</scope>
    <source>
        <strain evidence="1">NBRC 1967</strain>
    </source>
</reference>
<accession>A0ACB5TT22</accession>
<dbReference type="Proteomes" id="UP001165101">
    <property type="component" value="Unassembled WGS sequence"/>
</dbReference>
<proteinExistence type="predicted"/>
<dbReference type="EMBL" id="BSXV01001888">
    <property type="protein sequence ID" value="GME94236.1"/>
    <property type="molecule type" value="Genomic_DNA"/>
</dbReference>
<comment type="caution">
    <text evidence="1">The sequence shown here is derived from an EMBL/GenBank/DDBJ whole genome shotgun (WGS) entry which is preliminary data.</text>
</comment>
<evidence type="ECO:0000313" key="2">
    <source>
        <dbReference type="Proteomes" id="UP001165101"/>
    </source>
</evidence>